<dbReference type="InterPro" id="IPR023175">
    <property type="entry name" value="Vta1/CALS_N_sf"/>
</dbReference>
<evidence type="ECO:0000256" key="2">
    <source>
        <dbReference type="ARBA" id="ARBA00004496"/>
    </source>
</evidence>
<accession>A0A9D4Z8X7</accession>
<evidence type="ECO:0000256" key="1">
    <source>
        <dbReference type="ARBA" id="ARBA00004481"/>
    </source>
</evidence>
<comment type="caution">
    <text evidence="12">The sequence shown here is derived from an EMBL/GenBank/DDBJ whole genome shotgun (WGS) entry which is preliminary data.</text>
</comment>
<dbReference type="EMBL" id="JABFUD020000019">
    <property type="protein sequence ID" value="KAI5065230.1"/>
    <property type="molecule type" value="Genomic_DNA"/>
</dbReference>
<evidence type="ECO:0000256" key="8">
    <source>
        <dbReference type="ARBA" id="ARBA00023136"/>
    </source>
</evidence>
<evidence type="ECO:0000259" key="11">
    <source>
        <dbReference type="Pfam" id="PF18097"/>
    </source>
</evidence>
<dbReference type="Gene3D" id="1.25.40.270">
    <property type="entry name" value="Vacuolar protein sorting-associated protein vta1"/>
    <property type="match status" value="1"/>
</dbReference>
<comment type="similarity">
    <text evidence="3">Belongs to the VTA1 family.</text>
</comment>
<evidence type="ECO:0000256" key="5">
    <source>
        <dbReference type="ARBA" id="ARBA00022490"/>
    </source>
</evidence>
<feature type="compositionally biased region" description="Low complexity" evidence="9">
    <location>
        <begin position="255"/>
        <end position="264"/>
    </location>
</feature>
<keyword evidence="6" id="KW-0967">Endosome</keyword>
<keyword evidence="5" id="KW-0963">Cytoplasm</keyword>
<dbReference type="GO" id="GO:0015031">
    <property type="term" value="P:protein transport"/>
    <property type="evidence" value="ECO:0007669"/>
    <property type="project" value="UniProtKB-KW"/>
</dbReference>
<feature type="compositionally biased region" description="Polar residues" evidence="9">
    <location>
        <begin position="265"/>
        <end position="277"/>
    </location>
</feature>
<dbReference type="InterPro" id="IPR044538">
    <property type="entry name" value="Vta1-like"/>
</dbReference>
<keyword evidence="13" id="KW-1185">Reference proteome</keyword>
<evidence type="ECO:0000256" key="7">
    <source>
        <dbReference type="ARBA" id="ARBA00022927"/>
    </source>
</evidence>
<organism evidence="12 13">
    <name type="scientific">Adiantum capillus-veneris</name>
    <name type="common">Maidenhair fern</name>
    <dbReference type="NCBI Taxonomy" id="13818"/>
    <lineage>
        <taxon>Eukaryota</taxon>
        <taxon>Viridiplantae</taxon>
        <taxon>Streptophyta</taxon>
        <taxon>Embryophyta</taxon>
        <taxon>Tracheophyta</taxon>
        <taxon>Polypodiopsida</taxon>
        <taxon>Polypodiidae</taxon>
        <taxon>Polypodiales</taxon>
        <taxon>Pteridineae</taxon>
        <taxon>Pteridaceae</taxon>
        <taxon>Vittarioideae</taxon>
        <taxon>Adiantum</taxon>
    </lineage>
</organism>
<proteinExistence type="inferred from homology"/>
<dbReference type="GO" id="GO:0032511">
    <property type="term" value="P:late endosome to vacuole transport via multivesicular body sorting pathway"/>
    <property type="evidence" value="ECO:0007669"/>
    <property type="project" value="InterPro"/>
</dbReference>
<evidence type="ECO:0000256" key="9">
    <source>
        <dbReference type="SAM" id="MobiDB-lite"/>
    </source>
</evidence>
<feature type="compositionally biased region" description="Polar residues" evidence="9">
    <location>
        <begin position="310"/>
        <end position="322"/>
    </location>
</feature>
<keyword evidence="8" id="KW-0472">Membrane</keyword>
<dbReference type="GO" id="GO:0010008">
    <property type="term" value="C:endosome membrane"/>
    <property type="evidence" value="ECO:0007669"/>
    <property type="project" value="UniProtKB-SubCell"/>
</dbReference>
<feature type="domain" description="Vta1 C-terminal" evidence="11">
    <location>
        <begin position="372"/>
        <end position="409"/>
    </location>
</feature>
<feature type="region of interest" description="Disordered" evidence="9">
    <location>
        <begin position="148"/>
        <end position="221"/>
    </location>
</feature>
<reference evidence="12" key="1">
    <citation type="submission" date="2021-01" db="EMBL/GenBank/DDBJ databases">
        <title>Adiantum capillus-veneris genome.</title>
        <authorList>
            <person name="Fang Y."/>
            <person name="Liao Q."/>
        </authorList>
    </citation>
    <scope>NUCLEOTIDE SEQUENCE</scope>
    <source>
        <strain evidence="12">H3</strain>
        <tissue evidence="12">Leaf</tissue>
    </source>
</reference>
<evidence type="ECO:0000313" key="13">
    <source>
        <dbReference type="Proteomes" id="UP000886520"/>
    </source>
</evidence>
<dbReference type="InterPro" id="IPR041212">
    <property type="entry name" value="Vta1_C"/>
</dbReference>
<dbReference type="Gene3D" id="1.20.5.420">
    <property type="entry name" value="Immunoglobulin FC, subunit C"/>
    <property type="match status" value="1"/>
</dbReference>
<dbReference type="PANTHER" id="PTHR46009:SF1">
    <property type="entry name" value="VACUOLAR PROTEIN SORTING-ASSOCIATED PROTEIN VTA1 HOMOLOG"/>
    <property type="match status" value="1"/>
</dbReference>
<feature type="region of interest" description="Disordered" evidence="9">
    <location>
        <begin position="255"/>
        <end position="278"/>
    </location>
</feature>
<dbReference type="GO" id="GO:0005771">
    <property type="term" value="C:multivesicular body"/>
    <property type="evidence" value="ECO:0007669"/>
    <property type="project" value="TreeGrafter"/>
</dbReference>
<sequence length="413" mass="44646">MSSDVEPAKKVLLPYLQRADELQKHEPLVAYYCRLYGMERGLKIPVKERTKTTNAILVSLMNQLEKDKKTVQVSPEDNLYVEGFALSVFAKADKQDRAGRADLTTAKTFYAASIFIEVLHQFGPLQPDIEQKQKYAAWKAADIRKALSEGRKPVPGPPGGDEDFVMSPRRSVDSVGSPYDATTRMQHAPSGSFGDVNPTLDGGSKATSSHTSPPDRQDHYIDHTSQQVPQDYAHPGHTQGGYAGAYPGMYHPSSMADPSALSSSTVSPQGSIDQYYNQPHMGHYPEYTQAAASRHGYPNVQGAYPGSNGGSEATYYQSQPQGSYPNAVSYPASAPFSAEYGSFGSANESAGLGRTTSAPLSNTKISTYHPPPDKITEAQKAAKFAVSALAFDDVTTAVSYLKQSLDLLTNPSS</sequence>
<evidence type="ECO:0000259" key="10">
    <source>
        <dbReference type="Pfam" id="PF04652"/>
    </source>
</evidence>
<keyword evidence="7" id="KW-0653">Protein transport</keyword>
<dbReference type="Pfam" id="PF04652">
    <property type="entry name" value="Vta1"/>
    <property type="match status" value="1"/>
</dbReference>
<keyword evidence="4" id="KW-0813">Transport</keyword>
<protein>
    <submittedName>
        <fullName evidence="12">Uncharacterized protein</fullName>
    </submittedName>
</protein>
<feature type="domain" description="Vta1/callose synthase N-terminal" evidence="10">
    <location>
        <begin position="13"/>
        <end position="148"/>
    </location>
</feature>
<dbReference type="Proteomes" id="UP000886520">
    <property type="component" value="Chromosome 19"/>
</dbReference>
<dbReference type="InterPro" id="IPR039431">
    <property type="entry name" value="Vta1/CALS_N"/>
</dbReference>
<comment type="subcellular location">
    <subcellularLocation>
        <location evidence="2">Cytoplasm</location>
    </subcellularLocation>
    <subcellularLocation>
        <location evidence="1">Endosome membrane</location>
        <topology evidence="1">Peripheral membrane protein</topology>
    </subcellularLocation>
</comment>
<evidence type="ECO:0000256" key="6">
    <source>
        <dbReference type="ARBA" id="ARBA00022753"/>
    </source>
</evidence>
<evidence type="ECO:0000256" key="4">
    <source>
        <dbReference type="ARBA" id="ARBA00022448"/>
    </source>
</evidence>
<evidence type="ECO:0000256" key="3">
    <source>
        <dbReference type="ARBA" id="ARBA00007895"/>
    </source>
</evidence>
<dbReference type="OrthoDB" id="391137at2759"/>
<name>A0A9D4Z8X7_ADICA</name>
<feature type="region of interest" description="Disordered" evidence="9">
    <location>
        <begin position="296"/>
        <end position="322"/>
    </location>
</feature>
<gene>
    <name evidence="12" type="ORF">GOP47_0019925</name>
</gene>
<dbReference type="PANTHER" id="PTHR46009">
    <property type="entry name" value="VACUOLAR PROTEIN SORTING-ASSOCIATED PROTEIN VTA1 HOMOLOG"/>
    <property type="match status" value="1"/>
</dbReference>
<evidence type="ECO:0000313" key="12">
    <source>
        <dbReference type="EMBL" id="KAI5065230.1"/>
    </source>
</evidence>
<dbReference type="Pfam" id="PF18097">
    <property type="entry name" value="Vta1_C"/>
    <property type="match status" value="1"/>
</dbReference>
<dbReference type="AlphaFoldDB" id="A0A9D4Z8X7"/>